<comment type="similarity">
    <text evidence="1">Belongs to the sigma-70 factor family. ECF subfamily.</text>
</comment>
<dbReference type="SUPFAM" id="SSF88659">
    <property type="entry name" value="Sigma3 and sigma4 domains of RNA polymerase sigma factors"/>
    <property type="match status" value="1"/>
</dbReference>
<evidence type="ECO:0000256" key="4">
    <source>
        <dbReference type="ARBA" id="ARBA00023125"/>
    </source>
</evidence>
<evidence type="ECO:0000256" key="3">
    <source>
        <dbReference type="ARBA" id="ARBA00023082"/>
    </source>
</evidence>
<dbReference type="PANTHER" id="PTHR43133">
    <property type="entry name" value="RNA POLYMERASE ECF-TYPE SIGMA FACTO"/>
    <property type="match status" value="1"/>
</dbReference>
<keyword evidence="2" id="KW-0805">Transcription regulation</keyword>
<dbReference type="EMBL" id="DWWO01000130">
    <property type="protein sequence ID" value="HJC35024.1"/>
    <property type="molecule type" value="Genomic_DNA"/>
</dbReference>
<dbReference type="Pfam" id="PF04542">
    <property type="entry name" value="Sigma70_r2"/>
    <property type="match status" value="1"/>
</dbReference>
<evidence type="ECO:0000256" key="6">
    <source>
        <dbReference type="SAM" id="MobiDB-lite"/>
    </source>
</evidence>
<feature type="region of interest" description="Disordered" evidence="6">
    <location>
        <begin position="80"/>
        <end position="102"/>
    </location>
</feature>
<dbReference type="Proteomes" id="UP000823890">
    <property type="component" value="Unassembled WGS sequence"/>
</dbReference>
<comment type="caution">
    <text evidence="8">The sequence shown here is derived from an EMBL/GenBank/DDBJ whole genome shotgun (WGS) entry which is preliminary data.</text>
</comment>
<reference evidence="8" key="2">
    <citation type="submission" date="2021-04" db="EMBL/GenBank/DDBJ databases">
        <authorList>
            <person name="Gilroy R."/>
        </authorList>
    </citation>
    <scope>NUCLEOTIDE SEQUENCE</scope>
    <source>
        <strain evidence="8">ChiW19-954</strain>
    </source>
</reference>
<dbReference type="GO" id="GO:0003677">
    <property type="term" value="F:DNA binding"/>
    <property type="evidence" value="ECO:0007669"/>
    <property type="project" value="UniProtKB-KW"/>
</dbReference>
<gene>
    <name evidence="8" type="ORF">H9758_10620</name>
</gene>
<dbReference type="GO" id="GO:0016987">
    <property type="term" value="F:sigma factor activity"/>
    <property type="evidence" value="ECO:0007669"/>
    <property type="project" value="UniProtKB-KW"/>
</dbReference>
<dbReference type="AlphaFoldDB" id="A0A9D2SUP7"/>
<keyword evidence="3" id="KW-0731">Sigma factor</keyword>
<dbReference type="Gene3D" id="1.10.10.10">
    <property type="entry name" value="Winged helix-like DNA-binding domain superfamily/Winged helix DNA-binding domain"/>
    <property type="match status" value="1"/>
</dbReference>
<evidence type="ECO:0000313" key="9">
    <source>
        <dbReference type="Proteomes" id="UP000823890"/>
    </source>
</evidence>
<dbReference type="InterPro" id="IPR013325">
    <property type="entry name" value="RNA_pol_sigma_r2"/>
</dbReference>
<dbReference type="InterPro" id="IPR007627">
    <property type="entry name" value="RNA_pol_sigma70_r2"/>
</dbReference>
<evidence type="ECO:0000313" key="8">
    <source>
        <dbReference type="EMBL" id="HJC35024.1"/>
    </source>
</evidence>
<dbReference type="InterPro" id="IPR036388">
    <property type="entry name" value="WH-like_DNA-bd_sf"/>
</dbReference>
<accession>A0A9D2SUP7</accession>
<protein>
    <submittedName>
        <fullName evidence="8">Sigma-70 family RNA polymerase sigma factor</fullName>
    </submittedName>
</protein>
<reference evidence="8" key="1">
    <citation type="journal article" date="2021" name="PeerJ">
        <title>Extensive microbial diversity within the chicken gut microbiome revealed by metagenomics and culture.</title>
        <authorList>
            <person name="Gilroy R."/>
            <person name="Ravi A."/>
            <person name="Getino M."/>
            <person name="Pursley I."/>
            <person name="Horton D.L."/>
            <person name="Alikhan N.F."/>
            <person name="Baker D."/>
            <person name="Gharbi K."/>
            <person name="Hall N."/>
            <person name="Watson M."/>
            <person name="Adriaenssens E.M."/>
            <person name="Foster-Nyarko E."/>
            <person name="Jarju S."/>
            <person name="Secka A."/>
            <person name="Antonio M."/>
            <person name="Oren A."/>
            <person name="Chaudhuri R.R."/>
            <person name="La Ragione R."/>
            <person name="Hildebrand F."/>
            <person name="Pallen M.J."/>
        </authorList>
    </citation>
    <scope>NUCLEOTIDE SEQUENCE</scope>
    <source>
        <strain evidence="8">ChiW19-954</strain>
    </source>
</reference>
<evidence type="ECO:0000256" key="2">
    <source>
        <dbReference type="ARBA" id="ARBA00023015"/>
    </source>
</evidence>
<dbReference type="Gene3D" id="1.10.1740.10">
    <property type="match status" value="1"/>
</dbReference>
<dbReference type="InterPro" id="IPR039425">
    <property type="entry name" value="RNA_pol_sigma-70-like"/>
</dbReference>
<evidence type="ECO:0000256" key="1">
    <source>
        <dbReference type="ARBA" id="ARBA00010641"/>
    </source>
</evidence>
<dbReference type="SUPFAM" id="SSF88946">
    <property type="entry name" value="Sigma2 domain of RNA polymerase sigma factors"/>
    <property type="match status" value="1"/>
</dbReference>
<feature type="domain" description="RNA polymerase sigma-70 region 2" evidence="7">
    <location>
        <begin position="11"/>
        <end position="78"/>
    </location>
</feature>
<sequence>MLTGNREFNEIYKKYKNLVLKAAYIYSGDNYDAAEDITQDTFLKLYIRFDELKGGNVSAWLFTTAKHAALNYKEKHSREVLSIDSDEPPEEPRRESVEEEYSEDALERDRAKLHDRIFKELLEKNPRWYEAVYLAYYMEIPQERVAEMMGMRLGALHTLLSRARKWIKKTYGVEYEEMNRQD</sequence>
<proteinExistence type="inferred from homology"/>
<dbReference type="NCBIfam" id="TIGR02937">
    <property type="entry name" value="sigma70-ECF"/>
    <property type="match status" value="1"/>
</dbReference>
<keyword evidence="4" id="KW-0238">DNA-binding</keyword>
<organism evidence="8 9">
    <name type="scientific">Candidatus Mediterraneibacter faecipullorum</name>
    <dbReference type="NCBI Taxonomy" id="2838670"/>
    <lineage>
        <taxon>Bacteria</taxon>
        <taxon>Bacillati</taxon>
        <taxon>Bacillota</taxon>
        <taxon>Clostridia</taxon>
        <taxon>Lachnospirales</taxon>
        <taxon>Lachnospiraceae</taxon>
        <taxon>Mediterraneibacter</taxon>
    </lineage>
</organism>
<dbReference type="GO" id="GO:0006352">
    <property type="term" value="P:DNA-templated transcription initiation"/>
    <property type="evidence" value="ECO:0007669"/>
    <property type="project" value="InterPro"/>
</dbReference>
<evidence type="ECO:0000259" key="7">
    <source>
        <dbReference type="Pfam" id="PF04542"/>
    </source>
</evidence>
<dbReference type="InterPro" id="IPR014284">
    <property type="entry name" value="RNA_pol_sigma-70_dom"/>
</dbReference>
<keyword evidence="5" id="KW-0804">Transcription</keyword>
<dbReference type="PANTHER" id="PTHR43133:SF8">
    <property type="entry name" value="RNA POLYMERASE SIGMA FACTOR HI_1459-RELATED"/>
    <property type="match status" value="1"/>
</dbReference>
<dbReference type="InterPro" id="IPR013324">
    <property type="entry name" value="RNA_pol_sigma_r3/r4-like"/>
</dbReference>
<name>A0A9D2SUP7_9FIRM</name>
<evidence type="ECO:0000256" key="5">
    <source>
        <dbReference type="ARBA" id="ARBA00023163"/>
    </source>
</evidence>